<sequence length="88" mass="9952">MPSGLTSHKRKESTMPKPTPKMNIIHQQALSALIATKPVSWDRKSLVKDENGKESVVKTKVTREGLRFPLAQNVSEFNVDRAARRWVP</sequence>
<evidence type="ECO:0000313" key="2">
    <source>
        <dbReference type="EMBL" id="AIY32224.1"/>
    </source>
</evidence>
<dbReference type="Pfam" id="PF17471">
    <property type="entry name" value="GP63"/>
    <property type="match status" value="1"/>
</dbReference>
<name>A0A0A1EKV3_9CAUD</name>
<feature type="region of interest" description="Disordered" evidence="1">
    <location>
        <begin position="1"/>
        <end position="21"/>
    </location>
</feature>
<dbReference type="InterPro" id="IPR035341">
    <property type="entry name" value="Gp63"/>
</dbReference>
<accession>A0A0A1EKV3</accession>
<dbReference type="Proteomes" id="UP000030728">
    <property type="component" value="Segment"/>
</dbReference>
<organism evidence="2 3">
    <name type="scientific">Mycobacterium phage HamSlice</name>
    <dbReference type="NCBI Taxonomy" id="1567483"/>
    <lineage>
        <taxon>Viruses</taxon>
        <taxon>Duplodnaviria</taxon>
        <taxon>Heunggongvirae</taxon>
        <taxon>Uroviricota</taxon>
        <taxon>Caudoviricetes</taxon>
        <taxon>Backyardiganvirus</taxon>
        <taxon>Backyardiganvirus peaches</taxon>
    </lineage>
</organism>
<evidence type="ECO:0000313" key="3">
    <source>
        <dbReference type="Proteomes" id="UP000030728"/>
    </source>
</evidence>
<dbReference type="EMBL" id="KP057620">
    <property type="protein sequence ID" value="AIY32224.1"/>
    <property type="molecule type" value="Genomic_DNA"/>
</dbReference>
<reference evidence="2 3" key="1">
    <citation type="submission" date="2014-10" db="EMBL/GenBank/DDBJ databases">
        <authorList>
            <person name="Barber J.R."/>
            <person name="Boucher C.J."/>
            <person name="Butela K.A."/>
            <person name="Escareno D."/>
            <person name="Ferguson C.L."/>
            <person name="Helster A.R."/>
            <person name="Houser L.C."/>
            <person name="Mangery P."/>
            <person name="Pikula S.M."/>
            <person name="Robinson T.S."/>
            <person name="Sokol S.L."/>
            <person name="Sticha J."/>
            <person name="Suresh M.H."/>
            <person name="Anders K.R."/>
            <person name="Braun M.A."/>
            <person name="Delesalle V.A."/>
            <person name="Hughes L.E."/>
            <person name="Ware V.C."/>
            <person name="Bradley K.W."/>
            <person name="Barker L.P."/>
            <person name="Asai D.J."/>
            <person name="Bowman C.A."/>
            <person name="Russell D.A."/>
            <person name="Pope W.H."/>
            <person name="Jacobs-Sera D."/>
            <person name="Hendrix R.W."/>
            <person name="Hatfull G.F."/>
        </authorList>
    </citation>
    <scope>NUCLEOTIDE SEQUENCE [LARGE SCALE GENOMIC DNA]</scope>
</reference>
<gene>
    <name evidence="2" type="ORF">PBI_HAMSLICE_59</name>
</gene>
<evidence type="ECO:0000256" key="1">
    <source>
        <dbReference type="SAM" id="MobiDB-lite"/>
    </source>
</evidence>
<proteinExistence type="predicted"/>
<protein>
    <submittedName>
        <fullName evidence="2">Uncharacterized protein</fullName>
    </submittedName>
</protein>